<comment type="caution">
    <text evidence="11">The sequence shown here is derived from an EMBL/GenBank/DDBJ whole genome shotgun (WGS) entry which is preliminary data.</text>
</comment>
<dbReference type="Pfam" id="PF00877">
    <property type="entry name" value="NLPC_P60"/>
    <property type="match status" value="1"/>
</dbReference>
<keyword evidence="5" id="KW-0378">Hydrolase</keyword>
<keyword evidence="12" id="KW-1185">Reference proteome</keyword>
<feature type="compositionally biased region" description="Polar residues" evidence="7">
    <location>
        <begin position="26"/>
        <end position="41"/>
    </location>
</feature>
<gene>
    <name evidence="11" type="ORF">VMF7928_02051</name>
</gene>
<dbReference type="PANTHER" id="PTHR47360:SF1">
    <property type="entry name" value="ENDOPEPTIDASE NLPC-RELATED"/>
    <property type="match status" value="1"/>
</dbReference>
<dbReference type="Pfam" id="PF01476">
    <property type="entry name" value="LysM"/>
    <property type="match status" value="2"/>
</dbReference>
<evidence type="ECO:0000256" key="6">
    <source>
        <dbReference type="ARBA" id="ARBA00022807"/>
    </source>
</evidence>
<name>A0ABN8E538_9VIBR</name>
<evidence type="ECO:0000256" key="3">
    <source>
        <dbReference type="ARBA" id="ARBA00022729"/>
    </source>
</evidence>
<keyword evidence="3 8" id="KW-0732">Signal</keyword>
<dbReference type="PROSITE" id="PS51935">
    <property type="entry name" value="NLPC_P60"/>
    <property type="match status" value="1"/>
</dbReference>
<organism evidence="11 12">
    <name type="scientific">Vibrio marisflavi CECT 7928</name>
    <dbReference type="NCBI Taxonomy" id="634439"/>
    <lineage>
        <taxon>Bacteria</taxon>
        <taxon>Pseudomonadati</taxon>
        <taxon>Pseudomonadota</taxon>
        <taxon>Gammaproteobacteria</taxon>
        <taxon>Vibrionales</taxon>
        <taxon>Vibrionaceae</taxon>
        <taxon>Vibrio</taxon>
    </lineage>
</organism>
<feature type="chain" id="PRO_5047242132" evidence="8">
    <location>
        <begin position="33"/>
        <end position="402"/>
    </location>
</feature>
<reference evidence="11" key="1">
    <citation type="submission" date="2021-11" db="EMBL/GenBank/DDBJ databases">
        <authorList>
            <person name="Rodrigo-Torres L."/>
            <person name="Arahal R. D."/>
            <person name="Lucena T."/>
        </authorList>
    </citation>
    <scope>NUCLEOTIDE SEQUENCE</scope>
    <source>
        <strain evidence="11">CECT 7928</strain>
    </source>
</reference>
<feature type="region of interest" description="Disordered" evidence="7">
    <location>
        <begin position="26"/>
        <end position="90"/>
    </location>
</feature>
<feature type="compositionally biased region" description="Basic and acidic residues" evidence="7">
    <location>
        <begin position="62"/>
        <end position="84"/>
    </location>
</feature>
<dbReference type="InterPro" id="IPR018392">
    <property type="entry name" value="LysM"/>
</dbReference>
<comment type="similarity">
    <text evidence="1">Belongs to the peptidase C40 family.</text>
</comment>
<feature type="signal peptide" evidence="8">
    <location>
        <begin position="1"/>
        <end position="32"/>
    </location>
</feature>
<dbReference type="SMART" id="SM00257">
    <property type="entry name" value="LysM"/>
    <property type="match status" value="2"/>
</dbReference>
<evidence type="ECO:0000256" key="8">
    <source>
        <dbReference type="SAM" id="SignalP"/>
    </source>
</evidence>
<dbReference type="PROSITE" id="PS51782">
    <property type="entry name" value="LYSM"/>
    <property type="match status" value="2"/>
</dbReference>
<dbReference type="PANTHER" id="PTHR47360">
    <property type="entry name" value="MUREIN DD-ENDOPEPTIDASE MEPS/MUREIN LD-CARBOXYPEPTIDASE"/>
    <property type="match status" value="1"/>
</dbReference>
<feature type="domain" description="NlpC/P60" evidence="10">
    <location>
        <begin position="95"/>
        <end position="216"/>
    </location>
</feature>
<evidence type="ECO:0000256" key="7">
    <source>
        <dbReference type="SAM" id="MobiDB-lite"/>
    </source>
</evidence>
<sequence>MSVCRYPMLLPLPALLLAGCASLPTSSDSAHAAKSNESSQMHPVHQVADHTTQAPQASVVSETKDSPKNDPKLVVKTDQKKKSSEPQNLTPAEQMAYKITLINSYQNWAGTPYEYSGNSSKGIDCSAFIRQVYIGALGVYLPRTTLEQVKLGREIPKDDIQVGDLVFFKTGVNERHVGIYLGNHQFISSTSSRGVAMSSLEHPYWVRDYWQARRVVPNDEVIEDLKQALQTRTKKINAEVNRLVVARIEKERREEAAQAAALRREKAHEAAQKKAADQAKMLADRQGEAYRKGHIHACFLRYSWLEHTVKSGDSLLKIAHKYSVSVDRLKADNHLKSNVIRLGEVLKVRQSNYPSGFDYTVKSGDTLSGIANKFHTSVSEIKALNELKSSGIRIKQTLKLPC</sequence>
<evidence type="ECO:0000313" key="12">
    <source>
        <dbReference type="Proteomes" id="UP000838748"/>
    </source>
</evidence>
<evidence type="ECO:0000256" key="2">
    <source>
        <dbReference type="ARBA" id="ARBA00022670"/>
    </source>
</evidence>
<dbReference type="InterPro" id="IPR038765">
    <property type="entry name" value="Papain-like_cys_pep_sf"/>
</dbReference>
<keyword evidence="2" id="KW-0645">Protease</keyword>
<dbReference type="EMBL" id="CAKLDM010000002">
    <property type="protein sequence ID" value="CAH0539309.1"/>
    <property type="molecule type" value="Genomic_DNA"/>
</dbReference>
<protein>
    <submittedName>
        <fullName evidence="11">Uncharacterized protein</fullName>
    </submittedName>
</protein>
<dbReference type="InterPro" id="IPR000064">
    <property type="entry name" value="NLP_P60_dom"/>
</dbReference>
<dbReference type="InterPro" id="IPR052062">
    <property type="entry name" value="Murein_DD/LD_carboxypeptidase"/>
</dbReference>
<dbReference type="RefSeq" id="WP_237361364.1">
    <property type="nucleotide sequence ID" value="NZ_CAKLDM010000002.1"/>
</dbReference>
<dbReference type="Gene3D" id="3.10.350.10">
    <property type="entry name" value="LysM domain"/>
    <property type="match status" value="2"/>
</dbReference>
<evidence type="ECO:0000313" key="11">
    <source>
        <dbReference type="EMBL" id="CAH0539309.1"/>
    </source>
</evidence>
<dbReference type="InterPro" id="IPR036779">
    <property type="entry name" value="LysM_dom_sf"/>
</dbReference>
<proteinExistence type="inferred from homology"/>
<keyword evidence="4" id="KW-0677">Repeat</keyword>
<dbReference type="PROSITE" id="PS51257">
    <property type="entry name" value="PROKAR_LIPOPROTEIN"/>
    <property type="match status" value="1"/>
</dbReference>
<evidence type="ECO:0000259" key="9">
    <source>
        <dbReference type="PROSITE" id="PS51782"/>
    </source>
</evidence>
<feature type="compositionally biased region" description="Polar residues" evidence="7">
    <location>
        <begin position="49"/>
        <end position="61"/>
    </location>
</feature>
<dbReference type="Proteomes" id="UP000838748">
    <property type="component" value="Unassembled WGS sequence"/>
</dbReference>
<evidence type="ECO:0000256" key="1">
    <source>
        <dbReference type="ARBA" id="ARBA00007074"/>
    </source>
</evidence>
<evidence type="ECO:0000259" key="10">
    <source>
        <dbReference type="PROSITE" id="PS51935"/>
    </source>
</evidence>
<accession>A0ABN8E538</accession>
<dbReference type="SUPFAM" id="SSF54106">
    <property type="entry name" value="LysM domain"/>
    <property type="match status" value="2"/>
</dbReference>
<dbReference type="Gene3D" id="3.90.1720.10">
    <property type="entry name" value="endopeptidase domain like (from Nostoc punctiforme)"/>
    <property type="match status" value="1"/>
</dbReference>
<keyword evidence="6" id="KW-0788">Thiol protease</keyword>
<dbReference type="CDD" id="cd00118">
    <property type="entry name" value="LysM"/>
    <property type="match status" value="2"/>
</dbReference>
<feature type="domain" description="LysM" evidence="9">
    <location>
        <begin position="357"/>
        <end position="400"/>
    </location>
</feature>
<evidence type="ECO:0000256" key="4">
    <source>
        <dbReference type="ARBA" id="ARBA00022737"/>
    </source>
</evidence>
<evidence type="ECO:0000256" key="5">
    <source>
        <dbReference type="ARBA" id="ARBA00022801"/>
    </source>
</evidence>
<feature type="domain" description="LysM" evidence="9">
    <location>
        <begin position="305"/>
        <end position="348"/>
    </location>
</feature>
<dbReference type="SUPFAM" id="SSF54001">
    <property type="entry name" value="Cysteine proteinases"/>
    <property type="match status" value="1"/>
</dbReference>